<protein>
    <recommendedName>
        <fullName evidence="3">TfoX N-terminal domain-containing protein</fullName>
    </recommendedName>
</protein>
<name>A0A2K4Y9E6_9MYCO</name>
<organism evidence="1 2">
    <name type="scientific">Mycobacterium ahvazicum</name>
    <dbReference type="NCBI Taxonomy" id="1964395"/>
    <lineage>
        <taxon>Bacteria</taxon>
        <taxon>Bacillati</taxon>
        <taxon>Actinomycetota</taxon>
        <taxon>Actinomycetes</taxon>
        <taxon>Mycobacteriales</taxon>
        <taxon>Mycobacteriaceae</taxon>
        <taxon>Mycobacterium</taxon>
        <taxon>Mycobacterium simiae complex</taxon>
    </lineage>
</organism>
<evidence type="ECO:0000313" key="2">
    <source>
        <dbReference type="Proteomes" id="UP000236318"/>
    </source>
</evidence>
<proteinExistence type="predicted"/>
<evidence type="ECO:0008006" key="3">
    <source>
        <dbReference type="Google" id="ProtNLM"/>
    </source>
</evidence>
<accession>A0A2K4Y9E6</accession>
<dbReference type="EMBL" id="FXEG02000002">
    <property type="protein sequence ID" value="SOX53409.1"/>
    <property type="molecule type" value="Genomic_DNA"/>
</dbReference>
<gene>
    <name evidence="1" type="ORF">MAAFP003_2083</name>
</gene>
<sequence length="106" mass="11508">VTNDASPEVCFSDLAEILLKTDSVTRSTMMGLPCLRVNGLFFASFDPRTDCLVVKLPAARVDELITSGLALPFAPAGRRFREWAAITPSQSPHWPALLNEALAFCA</sequence>
<comment type="caution">
    <text evidence="1">The sequence shown here is derived from an EMBL/GenBank/DDBJ whole genome shotgun (WGS) entry which is preliminary data.</text>
</comment>
<dbReference type="Proteomes" id="UP000236318">
    <property type="component" value="Unassembled WGS sequence"/>
</dbReference>
<evidence type="ECO:0000313" key="1">
    <source>
        <dbReference type="EMBL" id="SOX53409.1"/>
    </source>
</evidence>
<dbReference type="AlphaFoldDB" id="A0A2K4Y9E6"/>
<feature type="non-terminal residue" evidence="1">
    <location>
        <position position="1"/>
    </location>
</feature>
<reference evidence="1" key="1">
    <citation type="submission" date="2018-01" db="EMBL/GenBank/DDBJ databases">
        <authorList>
            <consortium name="Urmite Genomes"/>
        </authorList>
    </citation>
    <scope>NUCLEOTIDE SEQUENCE [LARGE SCALE GENOMIC DNA]</scope>
    <source>
        <strain evidence="1">AFP003</strain>
    </source>
</reference>
<keyword evidence="2" id="KW-1185">Reference proteome</keyword>